<dbReference type="Gene3D" id="2.160.10.10">
    <property type="entry name" value="Hexapeptide repeat proteins"/>
    <property type="match status" value="1"/>
</dbReference>
<evidence type="ECO:0000256" key="2">
    <source>
        <dbReference type="ARBA" id="ARBA00022600"/>
    </source>
</evidence>
<proteinExistence type="inferred from homology"/>
<evidence type="ECO:0000313" key="11">
    <source>
        <dbReference type="Proteomes" id="UP000233256"/>
    </source>
</evidence>
<comment type="similarity">
    <text evidence="1">Belongs to the bacterial/plant glucose-1-phosphate adenylyltransferase family.</text>
</comment>
<evidence type="ECO:0000256" key="1">
    <source>
        <dbReference type="ARBA" id="ARBA00010443"/>
    </source>
</evidence>
<sequence length="437" mass="48953">MKSGKSLRLADLKSVIAIILGGGRGERLHPLTQYRAKPAVPVVGKYRLVDIPISNCINSYIRNIFVLTQFNSASLNKHINLTYKFDVFNEGFVEVLAAEQTTECKDWFKGTADAVRQCLHHFEDRDPSHYLILSGDQLYTMDFKEMIAHHISTGAELSIAANVVSRDKASEYGIMKIDKNAKITAFVEKTSDPAILDDFKLSDEAKANSGIKSDEDLFLASMGIYIFNPKFMRKALEENLMEDFGKHIIPGLIEHAKVCAYPFDGYWEDVGTVKSYYEASLIMTRKFPPFDLYSPASKIYTRPRYLPNSKFYHSNITHSLVAEGSIVEGATIVNSVVGLRSVIFSGVFIKDAILLGCDYYENLVQAENARNQGLPPLGIGNDTHIERAIVDKNVRMGRNVRIINKDNLMEFDCPTYSIRDGIVVIKKGAIIPDNTVI</sequence>
<keyword evidence="3 10" id="KW-0808">Transferase</keyword>
<name>A0A2N1PLH6_9BACT</name>
<evidence type="ECO:0000256" key="6">
    <source>
        <dbReference type="ARBA" id="ARBA00022840"/>
    </source>
</evidence>
<dbReference type="InterPro" id="IPR029044">
    <property type="entry name" value="Nucleotide-diphossugar_trans"/>
</dbReference>
<dbReference type="SUPFAM" id="SSF53448">
    <property type="entry name" value="Nucleotide-diphospho-sugar transferases"/>
    <property type="match status" value="1"/>
</dbReference>
<keyword evidence="5" id="KW-0547">Nucleotide-binding</keyword>
<dbReference type="PANTHER" id="PTHR43523">
    <property type="entry name" value="GLUCOSE-1-PHOSPHATE ADENYLYLTRANSFERASE-RELATED"/>
    <property type="match status" value="1"/>
</dbReference>
<dbReference type="PANTHER" id="PTHR43523:SF12">
    <property type="entry name" value="GLUCOSE-1-PHOSPHATE ADENYLYLTRANSFERASE LARGE SUBUNIT 1, CHLOROPLASTIC-RELATED"/>
    <property type="match status" value="1"/>
</dbReference>
<accession>A0A2N1PLH6</accession>
<reference evidence="10 11" key="1">
    <citation type="journal article" date="2017" name="ISME J.">
        <title>Potential for microbial H2 and metal transformations associated with novel bacteria and archaea in deep terrestrial subsurface sediments.</title>
        <authorList>
            <person name="Hernsdorf A.W."/>
            <person name="Amano Y."/>
            <person name="Miyakawa K."/>
            <person name="Ise K."/>
            <person name="Suzuki Y."/>
            <person name="Anantharaman K."/>
            <person name="Probst A."/>
            <person name="Burstein D."/>
            <person name="Thomas B.C."/>
            <person name="Banfield J.F."/>
        </authorList>
    </citation>
    <scope>NUCLEOTIDE SEQUENCE [LARGE SCALE GENOMIC DNA]</scope>
    <source>
        <strain evidence="10">HGW-Wallbacteria-1</strain>
    </source>
</reference>
<feature type="domain" description="Nucleotidyl transferase" evidence="9">
    <location>
        <begin position="17"/>
        <end position="283"/>
    </location>
</feature>
<dbReference type="CDD" id="cd02508">
    <property type="entry name" value="ADP_Glucose_PP"/>
    <property type="match status" value="1"/>
</dbReference>
<evidence type="ECO:0000313" key="10">
    <source>
        <dbReference type="EMBL" id="PKK89180.1"/>
    </source>
</evidence>
<dbReference type="SUPFAM" id="SSF51161">
    <property type="entry name" value="Trimeric LpxA-like enzymes"/>
    <property type="match status" value="1"/>
</dbReference>
<protein>
    <recommendedName>
        <fullName evidence="8">Glucose-1-phosphate adenylyltransferase</fullName>
        <ecNumber evidence="8">2.7.7.27</ecNumber>
    </recommendedName>
</protein>
<dbReference type="NCBIfam" id="TIGR02091">
    <property type="entry name" value="glgC"/>
    <property type="match status" value="1"/>
</dbReference>
<dbReference type="GO" id="GO:0008878">
    <property type="term" value="F:glucose-1-phosphate adenylyltransferase activity"/>
    <property type="evidence" value="ECO:0007669"/>
    <property type="project" value="UniProtKB-UniRule"/>
</dbReference>
<evidence type="ECO:0000256" key="5">
    <source>
        <dbReference type="ARBA" id="ARBA00022741"/>
    </source>
</evidence>
<dbReference type="InterPro" id="IPR005835">
    <property type="entry name" value="NTP_transferase_dom"/>
</dbReference>
<dbReference type="AlphaFoldDB" id="A0A2N1PLH6"/>
<evidence type="ECO:0000256" key="4">
    <source>
        <dbReference type="ARBA" id="ARBA00022695"/>
    </source>
</evidence>
<dbReference type="NCBIfam" id="NF002772">
    <property type="entry name" value="PRK02862.1"/>
    <property type="match status" value="1"/>
</dbReference>
<evidence type="ECO:0000259" key="9">
    <source>
        <dbReference type="Pfam" id="PF00483"/>
    </source>
</evidence>
<dbReference type="EMBL" id="PGXC01000023">
    <property type="protein sequence ID" value="PKK89180.1"/>
    <property type="molecule type" value="Genomic_DNA"/>
</dbReference>
<gene>
    <name evidence="10" type="ORF">CVV64_15335</name>
</gene>
<keyword evidence="2" id="KW-0321">Glycogen metabolism</keyword>
<dbReference type="InterPro" id="IPR011004">
    <property type="entry name" value="Trimer_LpxA-like_sf"/>
</dbReference>
<dbReference type="GO" id="GO:0005524">
    <property type="term" value="F:ATP binding"/>
    <property type="evidence" value="ECO:0007669"/>
    <property type="project" value="UniProtKB-KW"/>
</dbReference>
<dbReference type="GO" id="GO:0005978">
    <property type="term" value="P:glycogen biosynthetic process"/>
    <property type="evidence" value="ECO:0007669"/>
    <property type="project" value="UniProtKB-UniRule"/>
</dbReference>
<keyword evidence="4 10" id="KW-0548">Nucleotidyltransferase</keyword>
<dbReference type="InterPro" id="IPR011831">
    <property type="entry name" value="ADP-Glc_PPase"/>
</dbReference>
<dbReference type="Proteomes" id="UP000233256">
    <property type="component" value="Unassembled WGS sequence"/>
</dbReference>
<dbReference type="EC" id="2.7.7.27" evidence="8"/>
<evidence type="ECO:0000256" key="7">
    <source>
        <dbReference type="ARBA" id="ARBA00023277"/>
    </source>
</evidence>
<evidence type="ECO:0000256" key="3">
    <source>
        <dbReference type="ARBA" id="ARBA00022679"/>
    </source>
</evidence>
<keyword evidence="6" id="KW-0067">ATP-binding</keyword>
<evidence type="ECO:0000256" key="8">
    <source>
        <dbReference type="NCBIfam" id="TIGR02091"/>
    </source>
</evidence>
<keyword evidence="7" id="KW-0119">Carbohydrate metabolism</keyword>
<comment type="caution">
    <text evidence="10">The sequence shown here is derived from an EMBL/GenBank/DDBJ whole genome shotgun (WGS) entry which is preliminary data.</text>
</comment>
<dbReference type="CDD" id="cd04651">
    <property type="entry name" value="LbH_G1P_AT_C"/>
    <property type="match status" value="1"/>
</dbReference>
<dbReference type="InterPro" id="IPR005836">
    <property type="entry name" value="ADP_Glu_pyroP_CS"/>
</dbReference>
<dbReference type="PROSITE" id="PS00809">
    <property type="entry name" value="ADP_GLC_PYROPHOSPH_2"/>
    <property type="match status" value="1"/>
</dbReference>
<dbReference type="Pfam" id="PF25247">
    <property type="entry name" value="LbH_GLGC"/>
    <property type="match status" value="1"/>
</dbReference>
<organism evidence="10 11">
    <name type="scientific">Candidatus Wallbacteria bacterium HGW-Wallbacteria-1</name>
    <dbReference type="NCBI Taxonomy" id="2013854"/>
    <lineage>
        <taxon>Bacteria</taxon>
        <taxon>Candidatus Walliibacteriota</taxon>
    </lineage>
</organism>
<dbReference type="Pfam" id="PF00483">
    <property type="entry name" value="NTP_transferase"/>
    <property type="match status" value="1"/>
</dbReference>
<dbReference type="PROSITE" id="PS00810">
    <property type="entry name" value="ADP_GLC_PYROPHOSPH_3"/>
    <property type="match status" value="1"/>
</dbReference>
<dbReference type="Gene3D" id="3.90.550.10">
    <property type="entry name" value="Spore Coat Polysaccharide Biosynthesis Protein SpsA, Chain A"/>
    <property type="match status" value="1"/>
</dbReference>